<reference evidence="3 4" key="1">
    <citation type="submission" date="2019-01" db="EMBL/GenBank/DDBJ databases">
        <title>Bacillus sp. M5HDSG1-1, whole genome shotgun sequence.</title>
        <authorList>
            <person name="Tuo L."/>
        </authorList>
    </citation>
    <scope>NUCLEOTIDE SEQUENCE [LARGE SCALE GENOMIC DNA]</scope>
    <source>
        <strain evidence="3 4">M5HDSG1-1</strain>
    </source>
</reference>
<dbReference type="Proteomes" id="UP000288024">
    <property type="component" value="Unassembled WGS sequence"/>
</dbReference>
<dbReference type="Pfam" id="PF16107">
    <property type="entry name" value="DUF4825"/>
    <property type="match status" value="1"/>
</dbReference>
<dbReference type="AlphaFoldDB" id="A0A3S3SK49"/>
<feature type="signal peptide" evidence="1">
    <location>
        <begin position="1"/>
        <end position="23"/>
    </location>
</feature>
<dbReference type="RefSeq" id="WP_127738487.1">
    <property type="nucleotide sequence ID" value="NZ_RZTZ01000004.1"/>
</dbReference>
<sequence length="157" mass="18284">MQNLKMYLFASLTILLLLSGCNTKETNKDIFQYKDSYVGDNSAVGNIVYKLPGAQQLSGIELKTKEEPYGIILNYGWEKSENQYKELVIYNTTFLFTLVKNVDWITVKSERKEYTVTKEDLQKWYGKDFSNIQTAKELRNLVQQNLSNEHKVSEFLD</sequence>
<keyword evidence="4" id="KW-1185">Reference proteome</keyword>
<dbReference type="InterPro" id="IPR032250">
    <property type="entry name" value="DUF4825"/>
</dbReference>
<organism evidence="3 4">
    <name type="scientific">Niallia taxi</name>
    <dbReference type="NCBI Taxonomy" id="2499688"/>
    <lineage>
        <taxon>Bacteria</taxon>
        <taxon>Bacillati</taxon>
        <taxon>Bacillota</taxon>
        <taxon>Bacilli</taxon>
        <taxon>Bacillales</taxon>
        <taxon>Bacillaceae</taxon>
        <taxon>Niallia</taxon>
    </lineage>
</organism>
<evidence type="ECO:0000313" key="4">
    <source>
        <dbReference type="Proteomes" id="UP000288024"/>
    </source>
</evidence>
<proteinExistence type="predicted"/>
<evidence type="ECO:0000256" key="1">
    <source>
        <dbReference type="SAM" id="SignalP"/>
    </source>
</evidence>
<protein>
    <submittedName>
        <fullName evidence="3">DUF4825 domain-containing protein</fullName>
    </submittedName>
</protein>
<keyword evidence="1" id="KW-0732">Signal</keyword>
<feature type="chain" id="PRO_5039384314" evidence="1">
    <location>
        <begin position="24"/>
        <end position="157"/>
    </location>
</feature>
<evidence type="ECO:0000313" key="3">
    <source>
        <dbReference type="EMBL" id="RVT62536.1"/>
    </source>
</evidence>
<gene>
    <name evidence="3" type="ORF">EM808_12155</name>
</gene>
<accession>A0A3S3SK49</accession>
<dbReference type="EMBL" id="RZTZ01000004">
    <property type="protein sequence ID" value="RVT62536.1"/>
    <property type="molecule type" value="Genomic_DNA"/>
</dbReference>
<feature type="domain" description="DUF4825" evidence="2">
    <location>
        <begin position="31"/>
        <end position="115"/>
    </location>
</feature>
<dbReference type="PROSITE" id="PS51257">
    <property type="entry name" value="PROKAR_LIPOPROTEIN"/>
    <property type="match status" value="1"/>
</dbReference>
<evidence type="ECO:0000259" key="2">
    <source>
        <dbReference type="Pfam" id="PF16107"/>
    </source>
</evidence>
<comment type="caution">
    <text evidence="3">The sequence shown here is derived from an EMBL/GenBank/DDBJ whole genome shotgun (WGS) entry which is preliminary data.</text>
</comment>
<name>A0A3S3SK49_9BACI</name>